<dbReference type="RefSeq" id="WP_240984770.1">
    <property type="nucleotide sequence ID" value="NZ_CDGJ01000082.1"/>
</dbReference>
<dbReference type="Proteomes" id="UP001071230">
    <property type="component" value="Unassembled WGS sequence"/>
</dbReference>
<sequence>MAGIVAFGGYIPWSRLERKAIKEAQGESGLPGAKAVANFDEDTLTMAVAAALDCASGLDTSRFDGVYFAGTTSPFGEKLVAPTLAGVLDMPANCRTMDILGSLRAGSSALLAALDAARQGQQMLVAVSDSRMGRVGGLNELLFGDGAAAFLLGNENVIAEILDYESMSVDFYDNWRLAESRFVETWEERFWYSQGYGRFPLEVGKKAMQKAGLKAEDFAKVVIYGMKAKDHLSLAAKLGFRPEQVADNLIDVIGNTGSACGPLALIRVLETAKPGDKVLWITYGDGSDAIVLQVTEAIHDLPPRRGVGGYVEGPVHPITYGKYLRWRNLLPWEAPRRPPLVRPSLPDRTRNLGKILALRGSRCRVCKTPHFPPQRVCVHCQAIDQMEEYSFKGRGARLVTYTLDGLAFSPDPPVALTVIDFEGGGRLVCQATDYEADELSIGLELDLTFRRLFAAEGLPVYFWKTIPRRRL</sequence>
<dbReference type="AlphaFoldDB" id="A0A8S0WFN5"/>
<dbReference type="SUPFAM" id="SSF50249">
    <property type="entry name" value="Nucleic acid-binding proteins"/>
    <property type="match status" value="1"/>
</dbReference>
<dbReference type="Pfam" id="PF01796">
    <property type="entry name" value="OB_ChsH2_C"/>
    <property type="match status" value="1"/>
</dbReference>
<feature type="domain" description="ChsH2 C-terminal OB-fold" evidence="2">
    <location>
        <begin position="395"/>
        <end position="450"/>
    </location>
</feature>
<keyword evidence="5" id="KW-0012">Acyltransferase</keyword>
<evidence type="ECO:0000313" key="7">
    <source>
        <dbReference type="Proteomes" id="UP001071230"/>
    </source>
</evidence>
<dbReference type="EC" id="2.3.1.41" evidence="6"/>
<dbReference type="InterPro" id="IPR012340">
    <property type="entry name" value="NA-bd_OB-fold"/>
</dbReference>
<dbReference type="SUPFAM" id="SSF53901">
    <property type="entry name" value="Thiolase-like"/>
    <property type="match status" value="1"/>
</dbReference>
<evidence type="ECO:0000256" key="1">
    <source>
        <dbReference type="ARBA" id="ARBA00022679"/>
    </source>
</evidence>
<proteinExistence type="predicted"/>
<dbReference type="GO" id="GO:0033818">
    <property type="term" value="F:beta-ketoacyl-acyl-carrier-protein synthase III activity"/>
    <property type="evidence" value="ECO:0007669"/>
    <property type="project" value="UniProtKB-EC"/>
</dbReference>
<evidence type="ECO:0000313" key="6">
    <source>
        <dbReference type="EMBL" id="CEJ08509.1"/>
    </source>
</evidence>
<evidence type="ECO:0000259" key="2">
    <source>
        <dbReference type="Pfam" id="PF01796"/>
    </source>
</evidence>
<feature type="domain" description="ChsH2 rubredoxin-like zinc ribbon" evidence="4">
    <location>
        <begin position="357"/>
        <end position="380"/>
    </location>
</feature>
<dbReference type="CDD" id="cd00827">
    <property type="entry name" value="init_cond_enzymes"/>
    <property type="match status" value="1"/>
</dbReference>
<dbReference type="EC" id="2.3.1.180" evidence="5 6"/>
<dbReference type="InterPro" id="IPR016039">
    <property type="entry name" value="Thiolase-like"/>
</dbReference>
<name>A0A8S0WFN5_9FIRM</name>
<dbReference type="Gene3D" id="3.40.47.10">
    <property type="match status" value="2"/>
</dbReference>
<keyword evidence="1 5" id="KW-0808">Transferase</keyword>
<dbReference type="Pfam" id="PF12172">
    <property type="entry name" value="zf-ChsH2"/>
    <property type="match status" value="1"/>
</dbReference>
<gene>
    <name evidence="5" type="ORF">DEACI_1865</name>
    <name evidence="6" type="ORF">DEACI_2986</name>
</gene>
<protein>
    <submittedName>
        <fullName evidence="6">3-hydroxy-3-methylglutaryl CoA synthase</fullName>
        <ecNumber evidence="5 6">2.3.1.180</ecNumber>
        <ecNumber evidence="6">2.3.1.41</ecNumber>
    </submittedName>
    <submittedName>
        <fullName evidence="5">Beta-ketoacyl-[acyl-carrier-protein] synthase III</fullName>
    </submittedName>
</protein>
<keyword evidence="7" id="KW-1185">Reference proteome</keyword>
<dbReference type="EMBL" id="LR746496">
    <property type="protein sequence ID" value="CAA7601212.1"/>
    <property type="molecule type" value="Genomic_DNA"/>
</dbReference>
<reference evidence="6" key="1">
    <citation type="submission" date="2014-11" db="EMBL/GenBank/DDBJ databases">
        <authorList>
            <person name="Hornung B.V."/>
        </authorList>
    </citation>
    <scope>NUCLEOTIDE SEQUENCE</scope>
    <source>
        <strain evidence="6">INE</strain>
    </source>
</reference>
<dbReference type="InterPro" id="IPR013747">
    <property type="entry name" value="ACP_syn_III_C"/>
</dbReference>
<evidence type="ECO:0000259" key="3">
    <source>
        <dbReference type="Pfam" id="PF08541"/>
    </source>
</evidence>
<reference evidence="5" key="2">
    <citation type="submission" date="2020-01" db="EMBL/GenBank/DDBJ databases">
        <authorList>
            <person name="Hornung B."/>
        </authorList>
    </citation>
    <scope>NUCLEOTIDE SEQUENCE</scope>
    <source>
        <strain evidence="5">PacBioINE</strain>
    </source>
</reference>
<dbReference type="Proteomes" id="UP000836597">
    <property type="component" value="Chromosome"/>
</dbReference>
<evidence type="ECO:0000259" key="4">
    <source>
        <dbReference type="Pfam" id="PF12172"/>
    </source>
</evidence>
<dbReference type="InterPro" id="IPR002878">
    <property type="entry name" value="ChsH2_C"/>
</dbReference>
<feature type="domain" description="Beta-ketoacyl-[acyl-carrier-protein] synthase III C-terminal" evidence="3">
    <location>
        <begin position="208"/>
        <end position="287"/>
    </location>
</feature>
<dbReference type="InterPro" id="IPR022002">
    <property type="entry name" value="ChsH2_Znr"/>
</dbReference>
<dbReference type="EMBL" id="CDGJ01000082">
    <property type="protein sequence ID" value="CEJ08509.1"/>
    <property type="molecule type" value="Genomic_DNA"/>
</dbReference>
<organism evidence="5">
    <name type="scientific">Acididesulfobacillus acetoxydans</name>
    <dbReference type="NCBI Taxonomy" id="1561005"/>
    <lineage>
        <taxon>Bacteria</taxon>
        <taxon>Bacillati</taxon>
        <taxon>Bacillota</taxon>
        <taxon>Clostridia</taxon>
        <taxon>Eubacteriales</taxon>
        <taxon>Peptococcaceae</taxon>
        <taxon>Acididesulfobacillus</taxon>
    </lineage>
</organism>
<evidence type="ECO:0000313" key="5">
    <source>
        <dbReference type="EMBL" id="CAA7601212.1"/>
    </source>
</evidence>
<accession>A0A8S0WFN5</accession>
<dbReference type="KEGG" id="aacx:DEACI_1865"/>
<dbReference type="GO" id="GO:0004315">
    <property type="term" value="F:3-oxoacyl-[acyl-carrier-protein] synthase activity"/>
    <property type="evidence" value="ECO:0007669"/>
    <property type="project" value="UniProtKB-EC"/>
</dbReference>
<dbReference type="Pfam" id="PF08541">
    <property type="entry name" value="ACP_syn_III_C"/>
    <property type="match status" value="1"/>
</dbReference>